<organism evidence="1 2">
    <name type="scientific">Streptomyces mashuensis</name>
    <dbReference type="NCBI Taxonomy" id="33904"/>
    <lineage>
        <taxon>Bacteria</taxon>
        <taxon>Bacillati</taxon>
        <taxon>Actinomycetota</taxon>
        <taxon>Actinomycetes</taxon>
        <taxon>Kitasatosporales</taxon>
        <taxon>Streptomycetaceae</taxon>
        <taxon>Streptomyces</taxon>
    </lineage>
</organism>
<evidence type="ECO:0000313" key="1">
    <source>
        <dbReference type="EMBL" id="GHF73967.1"/>
    </source>
</evidence>
<accession>A0A919B9P4</accession>
<dbReference type="RefSeq" id="WP_190133283.1">
    <property type="nucleotide sequence ID" value="NZ_BNBD01000026.1"/>
</dbReference>
<reference evidence="1" key="2">
    <citation type="submission" date="2020-09" db="EMBL/GenBank/DDBJ databases">
        <authorList>
            <person name="Sun Q."/>
            <person name="Ohkuma M."/>
        </authorList>
    </citation>
    <scope>NUCLEOTIDE SEQUENCE</scope>
    <source>
        <strain evidence="1">JCM 4059</strain>
    </source>
</reference>
<evidence type="ECO:0000313" key="2">
    <source>
        <dbReference type="Proteomes" id="UP000638313"/>
    </source>
</evidence>
<name>A0A919B9P4_9ACTN</name>
<dbReference type="AlphaFoldDB" id="A0A919B9P4"/>
<dbReference type="Proteomes" id="UP000638313">
    <property type="component" value="Unassembled WGS sequence"/>
</dbReference>
<protein>
    <submittedName>
        <fullName evidence="1">Uncharacterized protein</fullName>
    </submittedName>
</protein>
<gene>
    <name evidence="1" type="ORF">GCM10010218_63860</name>
</gene>
<reference evidence="1" key="1">
    <citation type="journal article" date="2014" name="Int. J. Syst. Evol. Microbiol.">
        <title>Complete genome sequence of Corynebacterium casei LMG S-19264T (=DSM 44701T), isolated from a smear-ripened cheese.</title>
        <authorList>
            <consortium name="US DOE Joint Genome Institute (JGI-PGF)"/>
            <person name="Walter F."/>
            <person name="Albersmeier A."/>
            <person name="Kalinowski J."/>
            <person name="Ruckert C."/>
        </authorList>
    </citation>
    <scope>NUCLEOTIDE SEQUENCE</scope>
    <source>
        <strain evidence="1">JCM 4059</strain>
    </source>
</reference>
<sequence>MDRDRLTDELAAVLNNYLDDVGDDDIDTGDLAGNLVNRLVQLGLLDR</sequence>
<comment type="caution">
    <text evidence="1">The sequence shown here is derived from an EMBL/GenBank/DDBJ whole genome shotgun (WGS) entry which is preliminary data.</text>
</comment>
<keyword evidence="2" id="KW-1185">Reference proteome</keyword>
<proteinExistence type="predicted"/>
<dbReference type="EMBL" id="BNBD01000026">
    <property type="protein sequence ID" value="GHF73967.1"/>
    <property type="molecule type" value="Genomic_DNA"/>
</dbReference>